<dbReference type="SUPFAM" id="SSF47384">
    <property type="entry name" value="Homodimeric domain of signal transducing histidine kinase"/>
    <property type="match status" value="1"/>
</dbReference>
<dbReference type="GO" id="GO:0007234">
    <property type="term" value="P:osmosensory signaling via phosphorelay pathway"/>
    <property type="evidence" value="ECO:0007669"/>
    <property type="project" value="TreeGrafter"/>
</dbReference>
<dbReference type="GeneID" id="88848677"/>
<evidence type="ECO:0000256" key="1">
    <source>
        <dbReference type="ARBA" id="ARBA00000085"/>
    </source>
</evidence>
<evidence type="ECO:0000256" key="8">
    <source>
        <dbReference type="ARBA" id="ARBA00022777"/>
    </source>
</evidence>
<organism evidence="16 17">
    <name type="scientific">Parolsenella catena</name>
    <dbReference type="NCBI Taxonomy" id="2003188"/>
    <lineage>
        <taxon>Bacteria</taxon>
        <taxon>Bacillati</taxon>
        <taxon>Actinomycetota</taxon>
        <taxon>Coriobacteriia</taxon>
        <taxon>Coriobacteriales</taxon>
        <taxon>Atopobiaceae</taxon>
        <taxon>Parolsenella</taxon>
    </lineage>
</organism>
<dbReference type="CDD" id="cd00082">
    <property type="entry name" value="HisKA"/>
    <property type="match status" value="1"/>
</dbReference>
<feature type="transmembrane region" description="Helical" evidence="14">
    <location>
        <begin position="182"/>
        <end position="200"/>
    </location>
</feature>
<dbReference type="Proteomes" id="UP000273154">
    <property type="component" value="Chromosome"/>
</dbReference>
<evidence type="ECO:0000259" key="15">
    <source>
        <dbReference type="PROSITE" id="PS50109"/>
    </source>
</evidence>
<keyword evidence="17" id="KW-1185">Reference proteome</keyword>
<dbReference type="InterPro" id="IPR036890">
    <property type="entry name" value="HATPase_C_sf"/>
</dbReference>
<dbReference type="PANTHER" id="PTHR42878:SF7">
    <property type="entry name" value="SENSOR HISTIDINE KINASE GLRK"/>
    <property type="match status" value="1"/>
</dbReference>
<keyword evidence="14" id="KW-0812">Transmembrane</keyword>
<accession>A0A3G9K708</accession>
<evidence type="ECO:0000313" key="16">
    <source>
        <dbReference type="EMBL" id="BBH49954.1"/>
    </source>
</evidence>
<keyword evidence="6" id="KW-0808">Transferase</keyword>
<evidence type="ECO:0000256" key="14">
    <source>
        <dbReference type="SAM" id="Phobius"/>
    </source>
</evidence>
<dbReference type="AlphaFoldDB" id="A0A3G9K708"/>
<dbReference type="InterPro" id="IPR004358">
    <property type="entry name" value="Sig_transdc_His_kin-like_C"/>
</dbReference>
<dbReference type="InterPro" id="IPR005467">
    <property type="entry name" value="His_kinase_dom"/>
</dbReference>
<feature type="domain" description="Histidine kinase" evidence="15">
    <location>
        <begin position="255"/>
        <end position="475"/>
    </location>
</feature>
<evidence type="ECO:0000256" key="6">
    <source>
        <dbReference type="ARBA" id="ARBA00022679"/>
    </source>
</evidence>
<evidence type="ECO:0000256" key="5">
    <source>
        <dbReference type="ARBA" id="ARBA00022553"/>
    </source>
</evidence>
<dbReference type="PANTHER" id="PTHR42878">
    <property type="entry name" value="TWO-COMPONENT HISTIDINE KINASE"/>
    <property type="match status" value="1"/>
</dbReference>
<keyword evidence="10" id="KW-0902">Two-component regulatory system</keyword>
<gene>
    <name evidence="16" type="ORF">Pcatena_05410</name>
</gene>
<feature type="compositionally biased region" description="Basic and acidic residues" evidence="13">
    <location>
        <begin position="9"/>
        <end position="23"/>
    </location>
</feature>
<dbReference type="InterPro" id="IPR003661">
    <property type="entry name" value="HisK_dim/P_dom"/>
</dbReference>
<dbReference type="FunFam" id="3.30.565.10:FF:000006">
    <property type="entry name" value="Sensor histidine kinase WalK"/>
    <property type="match status" value="1"/>
</dbReference>
<dbReference type="OrthoDB" id="9813151at2"/>
<dbReference type="Gene3D" id="3.30.565.10">
    <property type="entry name" value="Histidine kinase-like ATPase, C-terminal domain"/>
    <property type="match status" value="1"/>
</dbReference>
<feature type="transmembrane region" description="Helical" evidence="14">
    <location>
        <begin position="35"/>
        <end position="58"/>
    </location>
</feature>
<dbReference type="Pfam" id="PF00512">
    <property type="entry name" value="HisKA"/>
    <property type="match status" value="1"/>
</dbReference>
<dbReference type="PROSITE" id="PS50109">
    <property type="entry name" value="HIS_KIN"/>
    <property type="match status" value="1"/>
</dbReference>
<dbReference type="InterPro" id="IPR036097">
    <property type="entry name" value="HisK_dim/P_sf"/>
</dbReference>
<dbReference type="Gene3D" id="1.10.287.130">
    <property type="match status" value="1"/>
</dbReference>
<comment type="cofactor">
    <cofactor evidence="2">
        <name>a divalent metal cation</name>
        <dbReference type="ChEBI" id="CHEBI:60240"/>
    </cofactor>
</comment>
<evidence type="ECO:0000313" key="17">
    <source>
        <dbReference type="Proteomes" id="UP000273154"/>
    </source>
</evidence>
<evidence type="ECO:0000256" key="11">
    <source>
        <dbReference type="ARBA" id="ARBA00023136"/>
    </source>
</evidence>
<comment type="subcellular location">
    <subcellularLocation>
        <location evidence="3">Cell membrane</location>
    </subcellularLocation>
</comment>
<dbReference type="InterPro" id="IPR050351">
    <property type="entry name" value="BphY/WalK/GraS-like"/>
</dbReference>
<keyword evidence="9" id="KW-0067">ATP-binding</keyword>
<evidence type="ECO:0000256" key="3">
    <source>
        <dbReference type="ARBA" id="ARBA00004236"/>
    </source>
</evidence>
<evidence type="ECO:0000256" key="4">
    <source>
        <dbReference type="ARBA" id="ARBA00012438"/>
    </source>
</evidence>
<dbReference type="GO" id="GO:0000156">
    <property type="term" value="F:phosphorelay response regulator activity"/>
    <property type="evidence" value="ECO:0007669"/>
    <property type="project" value="TreeGrafter"/>
</dbReference>
<evidence type="ECO:0000256" key="9">
    <source>
        <dbReference type="ARBA" id="ARBA00022840"/>
    </source>
</evidence>
<dbReference type="SUPFAM" id="SSF55874">
    <property type="entry name" value="ATPase domain of HSP90 chaperone/DNA topoisomerase II/histidine kinase"/>
    <property type="match status" value="1"/>
</dbReference>
<dbReference type="SMART" id="SM00387">
    <property type="entry name" value="HATPase_c"/>
    <property type="match status" value="1"/>
</dbReference>
<dbReference type="InterPro" id="IPR003594">
    <property type="entry name" value="HATPase_dom"/>
</dbReference>
<dbReference type="GO" id="GO:0030295">
    <property type="term" value="F:protein kinase activator activity"/>
    <property type="evidence" value="ECO:0007669"/>
    <property type="project" value="TreeGrafter"/>
</dbReference>
<sequence length="475" mass="50835">MSEQTGAEKGIDQDPTRGQEKRQKAPSRPSLARRFFIALSAIAAVAAIAVLLCSSLIYQSVTVDDAGRMLESECRVVCASLRGDDTDVMRLTAFDSGDVRVTLVGTDGTVLYDNQNSVASMPNHADRPEIAEALADGTGSAERDSETSGYVSVYRAIRLANGNVLRLAVDRDGAAAAVRHDLLLVCAVVLVIIAVCWAASRLVADRLVSPILAIDPAEPDAAVTYVEIEPLVERISEQVEELRGADLMRREFTSNVTHELKTPLSSISGASELIRDGIARPEDVPEFAGRIYDEAHHMTELVNDILTLSKLDESERSGDASLLGAPEPVNLLHVAREVATRLAPVAEKTGVSITAAGEACVVQGYPRLLDELVYNLCDNAIRYNHEGGWVDVSVSLEDECPLLVVADSGSGIPAEQQAKVFERFYRGEQSRSRETGGTGLGLAIVKHAATLHGAALTLDSEPGHGTTVCVRFPGQ</sequence>
<proteinExistence type="predicted"/>
<name>A0A3G9K708_9ACTN</name>
<evidence type="ECO:0000256" key="13">
    <source>
        <dbReference type="SAM" id="MobiDB-lite"/>
    </source>
</evidence>
<dbReference type="GO" id="GO:0005524">
    <property type="term" value="F:ATP binding"/>
    <property type="evidence" value="ECO:0007669"/>
    <property type="project" value="UniProtKB-KW"/>
</dbReference>
<dbReference type="GO" id="GO:0000155">
    <property type="term" value="F:phosphorelay sensor kinase activity"/>
    <property type="evidence" value="ECO:0007669"/>
    <property type="project" value="InterPro"/>
</dbReference>
<evidence type="ECO:0000256" key="10">
    <source>
        <dbReference type="ARBA" id="ARBA00023012"/>
    </source>
</evidence>
<dbReference type="FunFam" id="1.10.287.130:FF:000001">
    <property type="entry name" value="Two-component sensor histidine kinase"/>
    <property type="match status" value="1"/>
</dbReference>
<comment type="catalytic activity">
    <reaction evidence="1">
        <text>ATP + protein L-histidine = ADP + protein N-phospho-L-histidine.</text>
        <dbReference type="EC" id="2.7.13.3"/>
    </reaction>
</comment>
<keyword evidence="11 14" id="KW-0472">Membrane</keyword>
<dbReference type="EC" id="2.7.13.3" evidence="4"/>
<dbReference type="SMART" id="SM00388">
    <property type="entry name" value="HisKA"/>
    <property type="match status" value="1"/>
</dbReference>
<evidence type="ECO:0000256" key="12">
    <source>
        <dbReference type="ARBA" id="ARBA00039401"/>
    </source>
</evidence>
<dbReference type="GO" id="GO:0005509">
    <property type="term" value="F:calcium ion binding"/>
    <property type="evidence" value="ECO:0007669"/>
    <property type="project" value="UniProtKB-ARBA"/>
</dbReference>
<evidence type="ECO:0000256" key="7">
    <source>
        <dbReference type="ARBA" id="ARBA00022741"/>
    </source>
</evidence>
<dbReference type="KEGG" id="pcat:Pcatena_05410"/>
<dbReference type="CDD" id="cd00075">
    <property type="entry name" value="HATPase"/>
    <property type="match status" value="1"/>
</dbReference>
<protein>
    <recommendedName>
        <fullName evidence="12">Sensor-like histidine kinase SenX3</fullName>
        <ecNumber evidence="4">2.7.13.3</ecNumber>
    </recommendedName>
</protein>
<dbReference type="GO" id="GO:0005886">
    <property type="term" value="C:plasma membrane"/>
    <property type="evidence" value="ECO:0007669"/>
    <property type="project" value="UniProtKB-SubCell"/>
</dbReference>
<dbReference type="RefSeq" id="WP_126421406.1">
    <property type="nucleotide sequence ID" value="NZ_AP019367.1"/>
</dbReference>
<keyword evidence="8" id="KW-0418">Kinase</keyword>
<evidence type="ECO:0000256" key="2">
    <source>
        <dbReference type="ARBA" id="ARBA00001968"/>
    </source>
</evidence>
<dbReference type="PRINTS" id="PR00344">
    <property type="entry name" value="BCTRLSENSOR"/>
</dbReference>
<dbReference type="EMBL" id="AP019367">
    <property type="protein sequence ID" value="BBH49954.1"/>
    <property type="molecule type" value="Genomic_DNA"/>
</dbReference>
<keyword evidence="7" id="KW-0547">Nucleotide-binding</keyword>
<reference evidence="17" key="1">
    <citation type="submission" date="2018-11" db="EMBL/GenBank/DDBJ databases">
        <title>Comparative genomics of Parolsenella catena and Libanicoccus massiliensis: Reclassification of Libanicoccus massiliensis as Parolsenella massiliensis comb. nov.</title>
        <authorList>
            <person name="Sakamoto M."/>
            <person name="Ikeyama N."/>
            <person name="Murakami T."/>
            <person name="Mori H."/>
            <person name="Yuki M."/>
            <person name="Ohkuma M."/>
        </authorList>
    </citation>
    <scope>NUCLEOTIDE SEQUENCE [LARGE SCALE GENOMIC DNA]</scope>
    <source>
        <strain evidence="17">JCM 31932</strain>
    </source>
</reference>
<feature type="region of interest" description="Disordered" evidence="13">
    <location>
        <begin position="1"/>
        <end position="27"/>
    </location>
</feature>
<keyword evidence="14" id="KW-1133">Transmembrane helix</keyword>
<dbReference type="Pfam" id="PF02518">
    <property type="entry name" value="HATPase_c"/>
    <property type="match status" value="1"/>
</dbReference>
<keyword evidence="5" id="KW-0597">Phosphoprotein</keyword>